<dbReference type="RefSeq" id="WP_118941164.1">
    <property type="nucleotide sequence ID" value="NZ_CP032125.1"/>
</dbReference>
<evidence type="ECO:0000313" key="3">
    <source>
        <dbReference type="Proteomes" id="UP000261704"/>
    </source>
</evidence>
<reference evidence="2 3" key="1">
    <citation type="submission" date="2018-09" db="EMBL/GenBank/DDBJ databases">
        <title>Profundibacter amoris BAR1 gen. nov., sp. nov., a new member of the Roseobacter clade isolated at Lokis Castle Vent Field on the Arctic Mid-Oceanic Ridge.</title>
        <authorList>
            <person name="Le Moine Bauer S."/>
            <person name="Sjoeberg A.G."/>
            <person name="L'Haridon S."/>
            <person name="Stokke R."/>
            <person name="Roalkvam I."/>
            <person name="Steen I.H."/>
            <person name="Dahle H."/>
        </authorList>
    </citation>
    <scope>NUCLEOTIDE SEQUENCE [LARGE SCALE GENOMIC DNA]</scope>
    <source>
        <strain evidence="2 3">BAR1</strain>
    </source>
</reference>
<dbReference type="Proteomes" id="UP000261704">
    <property type="component" value="Chromosome"/>
</dbReference>
<sequence>MRRLLLTIVLLLSAPATWAEPDAAFLAKRAALQLNAASLALRQADKASDRIAALTRTVQAYESGLVAMRKGMRHAAIREQSLQLEFDAKRDDIAQLLGVLMSMESTSPPLLMLHPAGPIGTARSGMILSEVTPALQAQAEELRGQLEEVALLHSLQQSSAEVLANGLKEVQTARTRLSQAISDRTDLPRKFTEDPVKTAILLDSSETLQGFASGLSHLADDGEREIDLPVFADAKGTLPLPVNGTILRRFDEADAAGIRRPGLLIATRPLSIVTTPWAATIRYRGPLLDYGNVMILEPSDGYLLVLAGLNRVYGEIGEVLQAGAPVGLMGGNAPNNSDFLSLSGDSAGSTRTETLYIELRYGKETLDPEPWFASKPD</sequence>
<accession>A0A347UCC8</accession>
<feature type="chain" id="PRO_5017048015" evidence="1">
    <location>
        <begin position="20"/>
        <end position="377"/>
    </location>
</feature>
<evidence type="ECO:0000256" key="1">
    <source>
        <dbReference type="SAM" id="SignalP"/>
    </source>
</evidence>
<dbReference type="Gene3D" id="2.70.70.10">
    <property type="entry name" value="Glucose Permease (Domain IIA)"/>
    <property type="match status" value="1"/>
</dbReference>
<keyword evidence="3" id="KW-1185">Reference proteome</keyword>
<protein>
    <submittedName>
        <fullName evidence="2">Peptidase M23</fullName>
    </submittedName>
</protein>
<dbReference type="OrthoDB" id="9809144at2"/>
<dbReference type="AlphaFoldDB" id="A0A347UCC8"/>
<dbReference type="KEGG" id="pamo:BAR1_00280"/>
<feature type="signal peptide" evidence="1">
    <location>
        <begin position="1"/>
        <end position="19"/>
    </location>
</feature>
<proteinExistence type="predicted"/>
<dbReference type="EMBL" id="CP032125">
    <property type="protein sequence ID" value="AXX96506.1"/>
    <property type="molecule type" value="Genomic_DNA"/>
</dbReference>
<organism evidence="2 3">
    <name type="scientific">Profundibacter amoris</name>
    <dbReference type="NCBI Taxonomy" id="2171755"/>
    <lineage>
        <taxon>Bacteria</taxon>
        <taxon>Pseudomonadati</taxon>
        <taxon>Pseudomonadota</taxon>
        <taxon>Alphaproteobacteria</taxon>
        <taxon>Rhodobacterales</taxon>
        <taxon>Paracoccaceae</taxon>
        <taxon>Profundibacter</taxon>
    </lineage>
</organism>
<keyword evidence="1" id="KW-0732">Signal</keyword>
<dbReference type="InterPro" id="IPR011055">
    <property type="entry name" value="Dup_hybrid_motif"/>
</dbReference>
<dbReference type="SUPFAM" id="SSF51261">
    <property type="entry name" value="Duplicated hybrid motif"/>
    <property type="match status" value="1"/>
</dbReference>
<gene>
    <name evidence="2" type="ORF">BAR1_00280</name>
</gene>
<evidence type="ECO:0000313" key="2">
    <source>
        <dbReference type="EMBL" id="AXX96506.1"/>
    </source>
</evidence>
<name>A0A347UCC8_9RHOB</name>